<evidence type="ECO:0000313" key="2">
    <source>
        <dbReference type="EMBL" id="KNX40527.1"/>
    </source>
</evidence>
<feature type="domain" description="Aminoglycoside phosphotransferase" evidence="1">
    <location>
        <begin position="27"/>
        <end position="250"/>
    </location>
</feature>
<organism evidence="2 3">
    <name type="scientific">Roseovarius tolerans</name>
    <dbReference type="NCBI Taxonomy" id="74031"/>
    <lineage>
        <taxon>Bacteria</taxon>
        <taxon>Pseudomonadati</taxon>
        <taxon>Pseudomonadota</taxon>
        <taxon>Alphaproteobacteria</taxon>
        <taxon>Rhodobacterales</taxon>
        <taxon>Roseobacteraceae</taxon>
        <taxon>Roseovarius</taxon>
    </lineage>
</organism>
<protein>
    <submittedName>
        <fullName evidence="2">Putative aminoglycoside phosphotransferase</fullName>
        <ecNumber evidence="2">2.7.1.-</ecNumber>
    </submittedName>
</protein>
<evidence type="ECO:0000313" key="3">
    <source>
        <dbReference type="Proteomes" id="UP000037046"/>
    </source>
</evidence>
<dbReference type="PANTHER" id="PTHR47829:SF3">
    <property type="entry name" value="AMINOGLYCOSIDE PHOSPHOTRANSFERASE DOMAIN-CONTAINING PROTEIN"/>
    <property type="match status" value="1"/>
</dbReference>
<dbReference type="Proteomes" id="UP000037046">
    <property type="component" value="Unassembled WGS sequence"/>
</dbReference>
<dbReference type="EC" id="2.7.1.-" evidence="2"/>
<gene>
    <name evidence="2" type="ORF">ROTO_29220</name>
</gene>
<dbReference type="STRING" id="74031.SAMN04488077_106146"/>
<keyword evidence="2" id="KW-0808">Transferase</keyword>
<accession>A0A0L6CRY6</accession>
<dbReference type="Gene3D" id="3.90.1200.10">
    <property type="match status" value="1"/>
</dbReference>
<reference evidence="3" key="1">
    <citation type="submission" date="2015-07" db="EMBL/GenBank/DDBJ databases">
        <title>Draft Genome Sequence of Roseovarius tolerans EL-164, a producer of N-Acylated Alanine Methyl Esters (NAMEs).</title>
        <authorList>
            <person name="Voget S."/>
            <person name="Bruns H."/>
            <person name="Wagner-Doebler I."/>
            <person name="Schulz S."/>
            <person name="Daniel R."/>
        </authorList>
    </citation>
    <scope>NUCLEOTIDE SEQUENCE [LARGE SCALE GENOMIC DNA]</scope>
    <source>
        <strain evidence="3">EL-164</strain>
    </source>
</reference>
<proteinExistence type="predicted"/>
<dbReference type="OrthoDB" id="3806873at2"/>
<dbReference type="AlphaFoldDB" id="A0A0L6CRY6"/>
<dbReference type="InterPro" id="IPR052898">
    <property type="entry name" value="ACAD10-like"/>
</dbReference>
<dbReference type="InterPro" id="IPR041726">
    <property type="entry name" value="ACAD10_11_N"/>
</dbReference>
<dbReference type="RefSeq" id="WP_050663769.1">
    <property type="nucleotide sequence ID" value="NZ_CP118494.1"/>
</dbReference>
<dbReference type="Gene3D" id="3.30.200.20">
    <property type="entry name" value="Phosphorylase Kinase, domain 1"/>
    <property type="match status" value="1"/>
</dbReference>
<dbReference type="InterPro" id="IPR002575">
    <property type="entry name" value="Aminoglycoside_PTrfase"/>
</dbReference>
<dbReference type="SUPFAM" id="SSF56112">
    <property type="entry name" value="Protein kinase-like (PK-like)"/>
    <property type="match status" value="1"/>
</dbReference>
<dbReference type="Pfam" id="PF01636">
    <property type="entry name" value="APH"/>
    <property type="match status" value="1"/>
</dbReference>
<name>A0A0L6CRY6_9RHOB</name>
<dbReference type="GO" id="GO:0016740">
    <property type="term" value="F:transferase activity"/>
    <property type="evidence" value="ECO:0007669"/>
    <property type="project" value="UniProtKB-KW"/>
</dbReference>
<keyword evidence="3" id="KW-1185">Reference proteome</keyword>
<dbReference type="PANTHER" id="PTHR47829">
    <property type="entry name" value="HYDROLASE, PUTATIVE (AFU_ORTHOLOGUE AFUA_1G12880)-RELATED"/>
    <property type="match status" value="1"/>
</dbReference>
<evidence type="ECO:0000259" key="1">
    <source>
        <dbReference type="Pfam" id="PF01636"/>
    </source>
</evidence>
<dbReference type="InterPro" id="IPR011009">
    <property type="entry name" value="Kinase-like_dom_sf"/>
</dbReference>
<comment type="caution">
    <text evidence="2">The sequence shown here is derived from an EMBL/GenBank/DDBJ whole genome shotgun (WGS) entry which is preliminary data.</text>
</comment>
<dbReference type="EMBL" id="LGVV01000049">
    <property type="protein sequence ID" value="KNX40527.1"/>
    <property type="molecule type" value="Genomic_DNA"/>
</dbReference>
<sequence>MSEALDTARVANWLAGHLPGFDGPVEAEKFSGGQSNPTYLLKTPVRNYVLRRKPPGVLLKSAHAVEREFRVQKALAGTDVPVARMHVLCEDEEVIGSPFYIMDAVPGRTFDAPSLPGLEPPARDAIIDEMNRVLAAIHDVDLEATGLTDYGPSGNYYRRQIDRWTAQYHATATEDLPEMEALIVWLDAHVPPEDGQRCLVHGDYRLDNLLFAPDGTQCVAVLDWELSTIGHPYADLAAVIMQWSMPATAEGRGLAGVDRAALGLWSDEAFIARYCERRGIAPIKGFNFYLAFTYFRMAAILQGVKKRAMDGNASDPARGLALGQYVPEFASAGLRTAKDET</sequence>
<dbReference type="CDD" id="cd05154">
    <property type="entry name" value="ACAD10_11_N-like"/>
    <property type="match status" value="1"/>
</dbReference>
<dbReference type="PATRIC" id="fig|74031.6.peg.2976"/>